<evidence type="ECO:0000256" key="1">
    <source>
        <dbReference type="SAM" id="MobiDB-lite"/>
    </source>
</evidence>
<reference evidence="3 4" key="1">
    <citation type="submission" date="2021-06" db="EMBL/GenBank/DDBJ databases">
        <title>A haploid diamondback moth (Plutella xylostella L.) genome assembly resolves 31 chromosomes and identifies a diamide resistance mutation.</title>
        <authorList>
            <person name="Ward C.M."/>
            <person name="Perry K.D."/>
            <person name="Baker G."/>
            <person name="Powis K."/>
            <person name="Heckel D.G."/>
            <person name="Baxter S.W."/>
        </authorList>
    </citation>
    <scope>NUCLEOTIDE SEQUENCE [LARGE SCALE GENOMIC DNA]</scope>
    <source>
        <strain evidence="3 4">LV</strain>
        <tissue evidence="3">Single pupa</tissue>
    </source>
</reference>
<feature type="region of interest" description="Disordered" evidence="1">
    <location>
        <begin position="302"/>
        <end position="400"/>
    </location>
</feature>
<feature type="compositionally biased region" description="Basic and acidic residues" evidence="1">
    <location>
        <begin position="366"/>
        <end position="376"/>
    </location>
</feature>
<dbReference type="PROSITE" id="PS50858">
    <property type="entry name" value="BSD"/>
    <property type="match status" value="1"/>
</dbReference>
<feature type="compositionally biased region" description="Low complexity" evidence="1">
    <location>
        <begin position="312"/>
        <end position="330"/>
    </location>
</feature>
<feature type="compositionally biased region" description="Acidic residues" evidence="1">
    <location>
        <begin position="249"/>
        <end position="258"/>
    </location>
</feature>
<protein>
    <recommendedName>
        <fullName evidence="2">BSD domain-containing protein</fullName>
    </recommendedName>
</protein>
<dbReference type="InterPro" id="IPR005607">
    <property type="entry name" value="BSD_dom"/>
</dbReference>
<feature type="region of interest" description="Disordered" evidence="1">
    <location>
        <begin position="234"/>
        <end position="258"/>
    </location>
</feature>
<feature type="domain" description="BSD" evidence="2">
    <location>
        <begin position="154"/>
        <end position="207"/>
    </location>
</feature>
<proteinExistence type="predicted"/>
<feature type="compositionally biased region" description="Basic and acidic residues" evidence="1">
    <location>
        <begin position="383"/>
        <end position="400"/>
    </location>
</feature>
<dbReference type="SUPFAM" id="SSF140383">
    <property type="entry name" value="BSD domain-like"/>
    <property type="match status" value="1"/>
</dbReference>
<evidence type="ECO:0000313" key="4">
    <source>
        <dbReference type="Proteomes" id="UP000823941"/>
    </source>
</evidence>
<feature type="compositionally biased region" description="Basic and acidic residues" evidence="1">
    <location>
        <begin position="331"/>
        <end position="341"/>
    </location>
</feature>
<dbReference type="InterPro" id="IPR051494">
    <property type="entry name" value="BSD_domain-containing"/>
</dbReference>
<dbReference type="PANTHER" id="PTHR16019:SF5">
    <property type="entry name" value="BSD DOMAIN-CONTAINING PROTEIN 1"/>
    <property type="match status" value="1"/>
</dbReference>
<accession>A0ABQ7Q6Q4</accession>
<gene>
    <name evidence="3" type="ORF">JYU34_015287</name>
</gene>
<evidence type="ECO:0000259" key="2">
    <source>
        <dbReference type="PROSITE" id="PS50858"/>
    </source>
</evidence>
<comment type="caution">
    <text evidence="3">The sequence shown here is derived from an EMBL/GenBank/DDBJ whole genome shotgun (WGS) entry which is preliminary data.</text>
</comment>
<dbReference type="Pfam" id="PF03909">
    <property type="entry name" value="BSD"/>
    <property type="match status" value="1"/>
</dbReference>
<dbReference type="InterPro" id="IPR035925">
    <property type="entry name" value="BSD_dom_sf"/>
</dbReference>
<feature type="region of interest" description="Disordered" evidence="1">
    <location>
        <begin position="1"/>
        <end position="30"/>
    </location>
</feature>
<dbReference type="Proteomes" id="UP000823941">
    <property type="component" value="Chromosome 20"/>
</dbReference>
<name>A0ABQ7Q6Q4_PLUXY</name>
<dbReference type="PANTHER" id="PTHR16019">
    <property type="entry name" value="SYNAPSE-ASSOCIATED PROTEIN"/>
    <property type="match status" value="1"/>
</dbReference>
<keyword evidence="4" id="KW-1185">Reference proteome</keyword>
<dbReference type="Gene3D" id="1.10.3970.10">
    <property type="entry name" value="BSD domain"/>
    <property type="match status" value="1"/>
</dbReference>
<evidence type="ECO:0000313" key="3">
    <source>
        <dbReference type="EMBL" id="KAG7300936.1"/>
    </source>
</evidence>
<sequence length="400" mass="44421">MAEKTPDATPSESSSSPKKEEPSTGNWWDSWITSAKSKSAEVYTMVRKDLDELGCAVRSEATHVLTSTSSAIGKTLKLDEPESPANVMKKSFSTFIGQVSTVLNPEPDDEDDTEVILSSGDTTMLSTYKKELETLQRVDATFIVPADSAEFDAWKSSLESDVISPSSASRRLAQSPTLAAQYEKLVPDACTNEQFWERYLFRVALLQDRLAAAARRRDAPSTDPVMAHLPLQSETPVIDESPKMTISPEDTESSELEEPLTAEIDNAVAWEHEDFAHDVELTEEQQILLLEEYEKEIASKKLTKQTSTKDIANNNSKNKTTNTKSGNAKSQSRDKQNNKATDKKKKQNAGKKSNDDCGNNLVEDYFGDKDVPKDDASANSDESWEKEFEIDDVEKIEKKA</sequence>
<organism evidence="3 4">
    <name type="scientific">Plutella xylostella</name>
    <name type="common">Diamondback moth</name>
    <name type="synonym">Plutella maculipennis</name>
    <dbReference type="NCBI Taxonomy" id="51655"/>
    <lineage>
        <taxon>Eukaryota</taxon>
        <taxon>Metazoa</taxon>
        <taxon>Ecdysozoa</taxon>
        <taxon>Arthropoda</taxon>
        <taxon>Hexapoda</taxon>
        <taxon>Insecta</taxon>
        <taxon>Pterygota</taxon>
        <taxon>Neoptera</taxon>
        <taxon>Endopterygota</taxon>
        <taxon>Lepidoptera</taxon>
        <taxon>Glossata</taxon>
        <taxon>Ditrysia</taxon>
        <taxon>Yponomeutoidea</taxon>
        <taxon>Plutellidae</taxon>
        <taxon>Plutella</taxon>
    </lineage>
</organism>
<dbReference type="EMBL" id="JAHIBW010000020">
    <property type="protein sequence ID" value="KAG7300936.1"/>
    <property type="molecule type" value="Genomic_DNA"/>
</dbReference>